<organism evidence="3 4">
    <name type="scientific">Conexibacter stalactiti</name>
    <dbReference type="NCBI Taxonomy" id="1940611"/>
    <lineage>
        <taxon>Bacteria</taxon>
        <taxon>Bacillati</taxon>
        <taxon>Actinomycetota</taxon>
        <taxon>Thermoleophilia</taxon>
        <taxon>Solirubrobacterales</taxon>
        <taxon>Conexibacteraceae</taxon>
        <taxon>Conexibacter</taxon>
    </lineage>
</organism>
<comment type="caution">
    <text evidence="3">The sequence shown here is derived from an EMBL/GenBank/DDBJ whole genome shotgun (WGS) entry which is preliminary data.</text>
</comment>
<dbReference type="SUPFAM" id="SSF82171">
    <property type="entry name" value="DPP6 N-terminal domain-like"/>
    <property type="match status" value="1"/>
</dbReference>
<sequence length="622" mass="65553">MSAAETTAHWERRFRAPHLLTARPTAGDPSTALVVVNGPAGAEARILDGASETLSPPLALAANYDSLLTNDGAWVIQLADDGGSEVGHLHAHPVDGGAPVDLSPGREPYVVRGLAQSADGSLLVASIVDEQGHHLITIEASPWGATSVLATTQNESWFPRVSADGALVSADTNDHNPGVRRPAVTVRDRAGAVVGVCDDLPAGPVRAVGFARVPGDERLLLCSERSGFARPAIWAPRSGARVDFDLPQLRGDVVPLDWDAATGTLLLLHVEDGIQRLLTLDESSGVVTVVRAGTGSYAEPDVAAQNAWYSTSWLATDGTPRVFEQDWTAPPRLLALDAGGAARELCASDPAPAGRPLTSTLVTSPDGTPVQLWWALPEGEVAGTVLSIHGGPNLVTVDGWDPSLQAWLDEGFAVGALNYRGSVLFGRDMREGFWGRAGDAEIDDVAAAIAFLRGRGAADPASTFITGASYGGHMSLLSLGRLPELFAGAFGHVAMADWQAALDDMNPAIRVAWVNFLTSPSRVGETRELDAAIAHFSPISWIEQVRGSVWLSQGVRDTRTPPAQAQRYVDALLARGGDAVVEWFDGGHEPVGLDGPLQSQRRMLELARAAIAGQRWSEPAAA</sequence>
<evidence type="ECO:0000313" key="3">
    <source>
        <dbReference type="EMBL" id="MDW5595016.1"/>
    </source>
</evidence>
<evidence type="ECO:0000256" key="1">
    <source>
        <dbReference type="ARBA" id="ARBA00022801"/>
    </source>
</evidence>
<evidence type="ECO:0000313" key="4">
    <source>
        <dbReference type="Proteomes" id="UP001284601"/>
    </source>
</evidence>
<protein>
    <submittedName>
        <fullName evidence="3">Prolyl oligopeptidase family serine peptidase</fullName>
    </submittedName>
</protein>
<dbReference type="InterPro" id="IPR001375">
    <property type="entry name" value="Peptidase_S9_cat"/>
</dbReference>
<evidence type="ECO:0000259" key="2">
    <source>
        <dbReference type="Pfam" id="PF00326"/>
    </source>
</evidence>
<dbReference type="EMBL" id="JAWSTH010000026">
    <property type="protein sequence ID" value="MDW5595016.1"/>
    <property type="molecule type" value="Genomic_DNA"/>
</dbReference>
<dbReference type="Gene3D" id="3.40.50.1820">
    <property type="entry name" value="alpha/beta hydrolase"/>
    <property type="match status" value="1"/>
</dbReference>
<feature type="domain" description="Peptidase S9 prolyl oligopeptidase catalytic" evidence="2">
    <location>
        <begin position="406"/>
        <end position="584"/>
    </location>
</feature>
<dbReference type="InterPro" id="IPR029058">
    <property type="entry name" value="AB_hydrolase_fold"/>
</dbReference>
<dbReference type="Proteomes" id="UP001284601">
    <property type="component" value="Unassembled WGS sequence"/>
</dbReference>
<dbReference type="SUPFAM" id="SSF53474">
    <property type="entry name" value="alpha/beta-Hydrolases"/>
    <property type="match status" value="1"/>
</dbReference>
<proteinExistence type="predicted"/>
<dbReference type="RefSeq" id="WP_318597350.1">
    <property type="nucleotide sequence ID" value="NZ_JAWSTH010000026.1"/>
</dbReference>
<keyword evidence="1" id="KW-0378">Hydrolase</keyword>
<dbReference type="PANTHER" id="PTHR42776:SF27">
    <property type="entry name" value="DIPEPTIDYL PEPTIDASE FAMILY MEMBER 6"/>
    <property type="match status" value="1"/>
</dbReference>
<keyword evidence="4" id="KW-1185">Reference proteome</keyword>
<dbReference type="PANTHER" id="PTHR42776">
    <property type="entry name" value="SERINE PEPTIDASE S9 FAMILY MEMBER"/>
    <property type="match status" value="1"/>
</dbReference>
<accession>A0ABU4HNZ6</accession>
<reference evidence="4" key="1">
    <citation type="submission" date="2023-07" db="EMBL/GenBank/DDBJ databases">
        <title>Conexibacter stalactiti sp. nov., isolated from stalactites in a lava cave and emended description of the genus Conexibacter.</title>
        <authorList>
            <person name="Lee S.D."/>
        </authorList>
    </citation>
    <scope>NUCLEOTIDE SEQUENCE [LARGE SCALE GENOMIC DNA]</scope>
    <source>
        <strain evidence="4">KCTC 39840</strain>
    </source>
</reference>
<dbReference type="Pfam" id="PF00326">
    <property type="entry name" value="Peptidase_S9"/>
    <property type="match status" value="1"/>
</dbReference>
<gene>
    <name evidence="3" type="ORF">R7226_11745</name>
</gene>
<name>A0ABU4HNZ6_9ACTN</name>